<keyword evidence="11" id="KW-1015">Disulfide bond</keyword>
<dbReference type="Gene3D" id="3.40.50.1980">
    <property type="entry name" value="Nitrogenase molybdenum iron protein domain"/>
    <property type="match status" value="3"/>
</dbReference>
<keyword evidence="10" id="KW-0406">Ion transport</keyword>
<evidence type="ECO:0000256" key="5">
    <source>
        <dbReference type="ARBA" id="ARBA00022723"/>
    </source>
</evidence>
<keyword evidence="15" id="KW-1185">Reference proteome</keyword>
<dbReference type="PANTHER" id="PTHR42953:SF3">
    <property type="entry name" value="HIGH-AFFINITY ZINC UPTAKE SYSTEM PROTEIN ZNUA"/>
    <property type="match status" value="1"/>
</dbReference>
<protein>
    <recommendedName>
        <fullName evidence="3">High-affinity zinc uptake system protein ZnuA</fullName>
    </recommendedName>
</protein>
<dbReference type="InterPro" id="IPR050492">
    <property type="entry name" value="Bact_metal-bind_prot9"/>
</dbReference>
<dbReference type="STRING" id="1120955.SAMN03080610_01255"/>
<organism evidence="14 15">
    <name type="scientific">Afifella marina DSM 2698</name>
    <dbReference type="NCBI Taxonomy" id="1120955"/>
    <lineage>
        <taxon>Bacteria</taxon>
        <taxon>Pseudomonadati</taxon>
        <taxon>Pseudomonadota</taxon>
        <taxon>Alphaproteobacteria</taxon>
        <taxon>Hyphomicrobiales</taxon>
        <taxon>Afifellaceae</taxon>
        <taxon>Afifella</taxon>
    </lineage>
</organism>
<feature type="compositionally biased region" description="Basic and acidic residues" evidence="12">
    <location>
        <begin position="120"/>
        <end position="196"/>
    </location>
</feature>
<dbReference type="GO" id="GO:0046872">
    <property type="term" value="F:metal ion binding"/>
    <property type="evidence" value="ECO:0007669"/>
    <property type="project" value="UniProtKB-KW"/>
</dbReference>
<keyword evidence="6 13" id="KW-0732">Signal</keyword>
<dbReference type="EMBL" id="FMVW01000002">
    <property type="protein sequence ID" value="SCZ30409.1"/>
    <property type="molecule type" value="Genomic_DNA"/>
</dbReference>
<evidence type="ECO:0000256" key="7">
    <source>
        <dbReference type="ARBA" id="ARBA00022764"/>
    </source>
</evidence>
<comment type="subcellular location">
    <subcellularLocation>
        <location evidence="1">Periplasm</location>
    </subcellularLocation>
</comment>
<dbReference type="OrthoDB" id="7346865at2"/>
<evidence type="ECO:0000313" key="14">
    <source>
        <dbReference type="EMBL" id="SCZ30409.1"/>
    </source>
</evidence>
<keyword evidence="9" id="KW-0864">Zinc transport</keyword>
<evidence type="ECO:0000256" key="3">
    <source>
        <dbReference type="ARBA" id="ARBA00015915"/>
    </source>
</evidence>
<proteinExistence type="inferred from homology"/>
<evidence type="ECO:0000256" key="13">
    <source>
        <dbReference type="SAM" id="SignalP"/>
    </source>
</evidence>
<evidence type="ECO:0000256" key="11">
    <source>
        <dbReference type="ARBA" id="ARBA00023157"/>
    </source>
</evidence>
<evidence type="ECO:0000256" key="9">
    <source>
        <dbReference type="ARBA" id="ARBA00022906"/>
    </source>
</evidence>
<dbReference type="CDD" id="cd01019">
    <property type="entry name" value="ZnuA"/>
    <property type="match status" value="1"/>
</dbReference>
<reference evidence="15" key="1">
    <citation type="submission" date="2016-10" db="EMBL/GenBank/DDBJ databases">
        <authorList>
            <person name="Varghese N."/>
            <person name="Submissions S."/>
        </authorList>
    </citation>
    <scope>NUCLEOTIDE SEQUENCE [LARGE SCALE GENOMIC DNA]</scope>
    <source>
        <strain evidence="15">DSM 2698</strain>
    </source>
</reference>
<gene>
    <name evidence="14" type="ORF">SAMN03080610_01255</name>
</gene>
<dbReference type="AlphaFoldDB" id="A0A1G5N0Z8"/>
<name>A0A1G5N0Z8_AFIMA</name>
<feature type="region of interest" description="Disordered" evidence="12">
    <location>
        <begin position="115"/>
        <end position="196"/>
    </location>
</feature>
<evidence type="ECO:0000256" key="6">
    <source>
        <dbReference type="ARBA" id="ARBA00022729"/>
    </source>
</evidence>
<comment type="similarity">
    <text evidence="2">Belongs to the bacterial solute-binding protein 9 family.</text>
</comment>
<dbReference type="InterPro" id="IPR006127">
    <property type="entry name" value="ZnuA-like"/>
</dbReference>
<evidence type="ECO:0000256" key="10">
    <source>
        <dbReference type="ARBA" id="ARBA00023065"/>
    </source>
</evidence>
<dbReference type="PANTHER" id="PTHR42953">
    <property type="entry name" value="HIGH-AFFINITY ZINC UPTAKE SYSTEM PROTEIN ZNUA-RELATED"/>
    <property type="match status" value="1"/>
</dbReference>
<evidence type="ECO:0000256" key="2">
    <source>
        <dbReference type="ARBA" id="ARBA00011028"/>
    </source>
</evidence>
<sequence>MRKRHPLASLAQGVAAGLVLSWGTQAMAAAPDVAVSIKPVHSLVAAVMEGVGSPHLIVANGSPHDYALKPSDARALEGADIVFWVGPEIEAFLTEPLKTIAPDAKKVALSRAPGVTLLPPREDGAFEPHHHGHEHGEDGAHEEDAHADAGHDHDGDDHASDEHADHDHGDHDDGDHDHADHEHAGHDHEGEIDPHMWLDPENAKAMVNEIETELADIDPDNAETYAKNAEKTRERLDSLTSELSGELAGLKGKPFIVFHDAYQYFEKRFGLEAAGSVTVSPEVSPGAQRVSEISAKIRNLGVVCVFAEPQFTPKLITVVTEGTDAKSGVLDPIGADLEAGPDLYFELLEYNAEALQDCLG</sequence>
<keyword evidence="7" id="KW-0574">Periplasm</keyword>
<dbReference type="GO" id="GO:0042597">
    <property type="term" value="C:periplasmic space"/>
    <property type="evidence" value="ECO:0007669"/>
    <property type="project" value="UniProtKB-SubCell"/>
</dbReference>
<evidence type="ECO:0000256" key="8">
    <source>
        <dbReference type="ARBA" id="ARBA00022833"/>
    </source>
</evidence>
<evidence type="ECO:0000256" key="4">
    <source>
        <dbReference type="ARBA" id="ARBA00022448"/>
    </source>
</evidence>
<evidence type="ECO:0000256" key="1">
    <source>
        <dbReference type="ARBA" id="ARBA00004418"/>
    </source>
</evidence>
<evidence type="ECO:0000256" key="12">
    <source>
        <dbReference type="SAM" id="MobiDB-lite"/>
    </source>
</evidence>
<keyword evidence="4" id="KW-0813">Transport</keyword>
<accession>A0A1G5N0Z8</accession>
<feature type="signal peptide" evidence="13">
    <location>
        <begin position="1"/>
        <end position="28"/>
    </location>
</feature>
<dbReference type="SUPFAM" id="SSF53807">
    <property type="entry name" value="Helical backbone' metal receptor"/>
    <property type="match status" value="1"/>
</dbReference>
<feature type="chain" id="PRO_5011568399" description="High-affinity zinc uptake system protein ZnuA" evidence="13">
    <location>
        <begin position="29"/>
        <end position="360"/>
    </location>
</feature>
<dbReference type="GO" id="GO:0006829">
    <property type="term" value="P:zinc ion transport"/>
    <property type="evidence" value="ECO:0007669"/>
    <property type="project" value="UniProtKB-KW"/>
</dbReference>
<dbReference type="Pfam" id="PF01297">
    <property type="entry name" value="ZnuA"/>
    <property type="match status" value="1"/>
</dbReference>
<keyword evidence="8" id="KW-0862">Zinc</keyword>
<dbReference type="InterPro" id="IPR035520">
    <property type="entry name" value="ZnuA"/>
</dbReference>
<keyword evidence="5" id="KW-0479">Metal-binding</keyword>
<dbReference type="Proteomes" id="UP000199347">
    <property type="component" value="Unassembled WGS sequence"/>
</dbReference>
<evidence type="ECO:0000313" key="15">
    <source>
        <dbReference type="Proteomes" id="UP000199347"/>
    </source>
</evidence>